<gene>
    <name evidence="1" type="ORF">ADK75_25860</name>
</gene>
<dbReference type="Proteomes" id="UP000037084">
    <property type="component" value="Unassembled WGS sequence"/>
</dbReference>
<dbReference type="AlphaFoldDB" id="A0A0L8M8Q8"/>
<proteinExistence type="predicted"/>
<name>A0A0L8M8Q8_STRVG</name>
<accession>A0A0L8M8Q8</accession>
<comment type="caution">
    <text evidence="1">The sequence shown here is derived from an EMBL/GenBank/DDBJ whole genome shotgun (WGS) entry which is preliminary data.</text>
</comment>
<sequence>MPIHFTVDGFLDERGNLRVWCCFCIDWHAHAAVGLRPADRVSLTPHCFAPDSPYLQSTGLTAVVSPVPWSEVRETVTQATRSQHRAIAQGVLSADTADLRRQTVTVPTARL</sequence>
<dbReference type="EMBL" id="LGUV01000346">
    <property type="protein sequence ID" value="KOG46768.1"/>
    <property type="molecule type" value="Genomic_DNA"/>
</dbReference>
<protein>
    <submittedName>
        <fullName evidence="1">Uncharacterized protein</fullName>
    </submittedName>
</protein>
<evidence type="ECO:0000313" key="2">
    <source>
        <dbReference type="Proteomes" id="UP000037084"/>
    </source>
</evidence>
<dbReference type="PATRIC" id="fig|1961.12.peg.5787"/>
<evidence type="ECO:0000313" key="1">
    <source>
        <dbReference type="EMBL" id="KOG46768.1"/>
    </source>
</evidence>
<dbReference type="RefSeq" id="WP_053174396.1">
    <property type="nucleotide sequence ID" value="NZ_LGUV01000346.1"/>
</dbReference>
<reference evidence="2" key="1">
    <citation type="submission" date="2015-07" db="EMBL/GenBank/DDBJ databases">
        <authorList>
            <consortium name="Consortium for Microbial Forensics and Genomics (microFORGE)"/>
            <person name="Knight B.M."/>
            <person name="Roberts D.P."/>
            <person name="Lin D."/>
            <person name="Hari K."/>
            <person name="Fletcher J."/>
            <person name="Melcher U."/>
            <person name="Blagden T."/>
            <person name="Winegar R.A."/>
        </authorList>
    </citation>
    <scope>NUCLEOTIDE SEQUENCE [LARGE SCALE GENOMIC DNA]</scope>
    <source>
        <strain evidence="2">NRRL B-1447</strain>
    </source>
</reference>
<organism evidence="1 2">
    <name type="scientific">Streptomyces virginiae</name>
    <name type="common">Streptomyces cinnamonensis</name>
    <dbReference type="NCBI Taxonomy" id="1961"/>
    <lineage>
        <taxon>Bacteria</taxon>
        <taxon>Bacillati</taxon>
        <taxon>Actinomycetota</taxon>
        <taxon>Actinomycetes</taxon>
        <taxon>Kitasatosporales</taxon>
        <taxon>Streptomycetaceae</taxon>
        <taxon>Streptomyces</taxon>
    </lineage>
</organism>
<dbReference type="OrthoDB" id="2199690at2"/>